<feature type="transmembrane region" description="Helical" evidence="1">
    <location>
        <begin position="45"/>
        <end position="68"/>
    </location>
</feature>
<evidence type="ECO:0008006" key="4">
    <source>
        <dbReference type="Google" id="ProtNLM"/>
    </source>
</evidence>
<comment type="caution">
    <text evidence="2">The sequence shown here is derived from an EMBL/GenBank/DDBJ whole genome shotgun (WGS) entry which is preliminary data.</text>
</comment>
<name>A0A371YVM2_9GAMM</name>
<proteinExistence type="predicted"/>
<reference evidence="2 3" key="1">
    <citation type="submission" date="2018-08" db="EMBL/GenBank/DDBJ databases">
        <title>The draft genome of Acinetobacter sichuanensis strain WCHAc060041.</title>
        <authorList>
            <person name="Qin J."/>
            <person name="Feng Y."/>
            <person name="Zong Z."/>
        </authorList>
    </citation>
    <scope>NUCLEOTIDE SEQUENCE [LARGE SCALE GENOMIC DNA]</scope>
    <source>
        <strain evidence="2 3">WCHAc060041</strain>
    </source>
</reference>
<evidence type="ECO:0000256" key="1">
    <source>
        <dbReference type="SAM" id="Phobius"/>
    </source>
</evidence>
<dbReference type="AlphaFoldDB" id="A0A371YVM2"/>
<feature type="transmembrane region" description="Helical" evidence="1">
    <location>
        <begin position="18"/>
        <end position="39"/>
    </location>
</feature>
<evidence type="ECO:0000313" key="2">
    <source>
        <dbReference type="EMBL" id="RFC85469.1"/>
    </source>
</evidence>
<dbReference type="Proteomes" id="UP000240957">
    <property type="component" value="Unassembled WGS sequence"/>
</dbReference>
<gene>
    <name evidence="2" type="ORF">C9E89_000675</name>
</gene>
<accession>A0A371YVM2</accession>
<keyword evidence="1" id="KW-0472">Membrane</keyword>
<evidence type="ECO:0000313" key="3">
    <source>
        <dbReference type="Proteomes" id="UP000240957"/>
    </source>
</evidence>
<protein>
    <recommendedName>
        <fullName evidence="4">DUF2982 domain-containing protein</fullName>
    </recommendedName>
</protein>
<organism evidence="2 3">
    <name type="scientific">Acinetobacter sichuanensis</name>
    <dbReference type="NCBI Taxonomy" id="2136183"/>
    <lineage>
        <taxon>Bacteria</taxon>
        <taxon>Pseudomonadati</taxon>
        <taxon>Pseudomonadota</taxon>
        <taxon>Gammaproteobacteria</taxon>
        <taxon>Moraxellales</taxon>
        <taxon>Moraxellaceae</taxon>
        <taxon>Acinetobacter</taxon>
    </lineage>
</organism>
<keyword evidence="1" id="KW-1133">Transmembrane helix</keyword>
<dbReference type="EMBL" id="PYIX02000001">
    <property type="protein sequence ID" value="RFC85469.1"/>
    <property type="molecule type" value="Genomic_DNA"/>
</dbReference>
<keyword evidence="1" id="KW-0812">Transmembrane</keyword>
<sequence length="216" mass="25690">MPENYHLFYLKKKNLNKFFLPFFILIFSFATFIMTVNAIAHQSIIYTVLALFFGYMIYMLCFATYRLFKIKTPHLKITPEAIYHEGIWKKSEYIKFIDIISTNLKLHTISGQSICDLVLNDWDIQAQHKTGYGKYTEILRIRIFPESYASINLDFATWITVLKRMNTQQRQTIIQQWNQGEKPNLNEYLSEKDLKYYQENNVILIGNHIKMTLKSN</sequence>